<keyword evidence="2" id="KW-1185">Reference proteome</keyword>
<comment type="caution">
    <text evidence="1">The sequence shown here is derived from an EMBL/GenBank/DDBJ whole genome shotgun (WGS) entry which is preliminary data.</text>
</comment>
<dbReference type="AlphaFoldDB" id="A0A397I512"/>
<protein>
    <submittedName>
        <fullName evidence="1">Uncharacterized protein</fullName>
    </submittedName>
</protein>
<dbReference type="EMBL" id="PQFF01000260">
    <property type="protein sequence ID" value="RHZ69328.1"/>
    <property type="molecule type" value="Genomic_DNA"/>
</dbReference>
<evidence type="ECO:0000313" key="2">
    <source>
        <dbReference type="Proteomes" id="UP000266861"/>
    </source>
</evidence>
<gene>
    <name evidence="1" type="ORF">Glove_284g119</name>
</gene>
<sequence>MQYIDTVLPLKVRVSKFSCIRTQQCHMLYTNTVKVSPINIESITKIQQKIHHIVKKKRIKAIGKDITRAIGKITTTKIGDMIPTQTTIRHMAKITIIQSQKFHI</sequence>
<reference evidence="1 2" key="1">
    <citation type="submission" date="2018-08" db="EMBL/GenBank/DDBJ databases">
        <title>Genome and evolution of the arbuscular mycorrhizal fungus Diversispora epigaea (formerly Glomus versiforme) and its bacterial endosymbionts.</title>
        <authorList>
            <person name="Sun X."/>
            <person name="Fei Z."/>
            <person name="Harrison M."/>
        </authorList>
    </citation>
    <scope>NUCLEOTIDE SEQUENCE [LARGE SCALE GENOMIC DNA]</scope>
    <source>
        <strain evidence="1 2">IT104</strain>
    </source>
</reference>
<name>A0A397I512_9GLOM</name>
<proteinExistence type="predicted"/>
<dbReference type="Proteomes" id="UP000266861">
    <property type="component" value="Unassembled WGS sequence"/>
</dbReference>
<organism evidence="1 2">
    <name type="scientific">Diversispora epigaea</name>
    <dbReference type="NCBI Taxonomy" id="1348612"/>
    <lineage>
        <taxon>Eukaryota</taxon>
        <taxon>Fungi</taxon>
        <taxon>Fungi incertae sedis</taxon>
        <taxon>Mucoromycota</taxon>
        <taxon>Glomeromycotina</taxon>
        <taxon>Glomeromycetes</taxon>
        <taxon>Diversisporales</taxon>
        <taxon>Diversisporaceae</taxon>
        <taxon>Diversispora</taxon>
    </lineage>
</organism>
<evidence type="ECO:0000313" key="1">
    <source>
        <dbReference type="EMBL" id="RHZ69328.1"/>
    </source>
</evidence>
<accession>A0A397I512</accession>